<evidence type="ECO:0000313" key="3">
    <source>
        <dbReference type="EMBL" id="ETS83706.1"/>
    </source>
</evidence>
<reference evidence="4" key="1">
    <citation type="journal article" date="2015" name="BMC Genomics">
        <title>Genomic and transcriptomic analysis of the endophytic fungus Pestalotiopsis fici reveals its lifestyle and high potential for synthesis of natural products.</title>
        <authorList>
            <person name="Wang X."/>
            <person name="Zhang X."/>
            <person name="Liu L."/>
            <person name="Xiang M."/>
            <person name="Wang W."/>
            <person name="Sun X."/>
            <person name="Che Y."/>
            <person name="Guo L."/>
            <person name="Liu G."/>
            <person name="Guo L."/>
            <person name="Wang C."/>
            <person name="Yin W.B."/>
            <person name="Stadler M."/>
            <person name="Zhang X."/>
            <person name="Liu X."/>
        </authorList>
    </citation>
    <scope>NUCLEOTIDE SEQUENCE [LARGE SCALE GENOMIC DNA]</scope>
    <source>
        <strain evidence="4">W106-1 / CGMCC3.15140</strain>
    </source>
</reference>
<keyword evidence="4" id="KW-1185">Reference proteome</keyword>
<dbReference type="SUPFAM" id="SSF52113">
    <property type="entry name" value="BRCT domain"/>
    <property type="match status" value="1"/>
</dbReference>
<feature type="compositionally biased region" description="Low complexity" evidence="1">
    <location>
        <begin position="108"/>
        <end position="121"/>
    </location>
</feature>
<name>W3XEU1_PESFW</name>
<sequence length="689" mass="74453">MGRSLNPKEQPIFKNMVIAVAGDIGHSEAKIKDWLALRKGTFAADFDDSVTHVLATDEQFKKKGPMIQKAMKNKNVRVLKPDWFDQSMNLNKLQPVSEYSHRKSESNKTSAKTKSQTQTQGKGKGKAKSQTHEEYVDTGSVEVCDFRMIRTDVISTGLFHLYSDSTEFKYAITLSGHDGDRFTVELWESNNHQPHLYHCAGKYYKQGTKKGIPWRISATAGTFQREYECFRSIFLKKTGVRWSERVKAANQEGLVEARVKDSPAYNYQLPEENQPRGKADLLDESASLNSKASGGAGKAAAGASKTKSDNTIAARNKSAPSTPSRAISVDSSDDDTESPSPPPANLPLRPSKNADDDSATGGSFLDHMRVPSMAQKRPSQALGTGAARQSPAPKTSTQKRSSLAPSSNKSTPARTLTPALSQQSVSTPITPKPGRVEGAGSIPQTLPRLPHTPEQSKTIPGWTPVTIPSAPKKPETAKFQSSLKRPRDSTSSTPTGHVQKKLAMMRGPVDENKLLKAKMATEVKAPEHKPEALGIFGNGSGIIDVDAEEETTANTEASAAEAVQTNVDKEKSTTPALSIDLTMDVDDNAAPPVDPAATDKDEVMVTDTANEQTATTTTTTTSTGPCTSPGDVSEDMSEHEGSQNAFQGDHDDKYDALESSLEEDERKDAAEVDDMAVDSDHDSDSTDSN</sequence>
<feature type="region of interest" description="Disordered" evidence="1">
    <location>
        <begin position="551"/>
        <end position="689"/>
    </location>
</feature>
<feature type="compositionally biased region" description="Low complexity" evidence="1">
    <location>
        <begin position="552"/>
        <end position="562"/>
    </location>
</feature>
<feature type="region of interest" description="Disordered" evidence="1">
    <location>
        <begin position="288"/>
        <end position="508"/>
    </location>
</feature>
<dbReference type="AlphaFoldDB" id="W3XEU1"/>
<dbReference type="Proteomes" id="UP000030651">
    <property type="component" value="Unassembled WGS sequence"/>
</dbReference>
<feature type="compositionally biased region" description="Polar residues" evidence="1">
    <location>
        <begin position="309"/>
        <end position="325"/>
    </location>
</feature>
<dbReference type="InParanoid" id="W3XEU1"/>
<organism evidence="3 4">
    <name type="scientific">Pestalotiopsis fici (strain W106-1 / CGMCC3.15140)</name>
    <dbReference type="NCBI Taxonomy" id="1229662"/>
    <lineage>
        <taxon>Eukaryota</taxon>
        <taxon>Fungi</taxon>
        <taxon>Dikarya</taxon>
        <taxon>Ascomycota</taxon>
        <taxon>Pezizomycotina</taxon>
        <taxon>Sordariomycetes</taxon>
        <taxon>Xylariomycetidae</taxon>
        <taxon>Amphisphaeriales</taxon>
        <taxon>Sporocadaceae</taxon>
        <taxon>Pestalotiopsis</taxon>
    </lineage>
</organism>
<feature type="compositionally biased region" description="Low complexity" evidence="1">
    <location>
        <begin position="288"/>
        <end position="305"/>
    </location>
</feature>
<dbReference type="PROSITE" id="PS50172">
    <property type="entry name" value="BRCT"/>
    <property type="match status" value="1"/>
</dbReference>
<dbReference type="OrthoDB" id="342264at2759"/>
<dbReference type="HOGENOM" id="CLU_399601_0_0_1"/>
<evidence type="ECO:0000313" key="4">
    <source>
        <dbReference type="Proteomes" id="UP000030651"/>
    </source>
</evidence>
<feature type="domain" description="BRCT" evidence="2">
    <location>
        <begin position="8"/>
        <end position="101"/>
    </location>
</feature>
<dbReference type="GeneID" id="19270595"/>
<dbReference type="Pfam" id="PF00533">
    <property type="entry name" value="BRCT"/>
    <property type="match status" value="1"/>
</dbReference>
<evidence type="ECO:0000259" key="2">
    <source>
        <dbReference type="PROSITE" id="PS50172"/>
    </source>
</evidence>
<dbReference type="EMBL" id="KI912111">
    <property type="protein sequence ID" value="ETS83706.1"/>
    <property type="molecule type" value="Genomic_DNA"/>
</dbReference>
<dbReference type="RefSeq" id="XP_007832354.1">
    <property type="nucleotide sequence ID" value="XM_007834163.1"/>
</dbReference>
<dbReference type="Gene3D" id="3.40.50.10190">
    <property type="entry name" value="BRCT domain"/>
    <property type="match status" value="1"/>
</dbReference>
<feature type="compositionally biased region" description="Polar residues" evidence="1">
    <location>
        <begin position="478"/>
        <end position="496"/>
    </location>
</feature>
<gene>
    <name evidence="3" type="ORF">PFICI_05582</name>
</gene>
<dbReference type="InterPro" id="IPR001357">
    <property type="entry name" value="BRCT_dom"/>
</dbReference>
<feature type="region of interest" description="Disordered" evidence="1">
    <location>
        <begin position="95"/>
        <end position="133"/>
    </location>
</feature>
<feature type="compositionally biased region" description="Polar residues" evidence="1">
    <location>
        <begin position="392"/>
        <end position="429"/>
    </location>
</feature>
<dbReference type="STRING" id="1229662.W3XEU1"/>
<proteinExistence type="predicted"/>
<feature type="compositionally biased region" description="Low complexity" evidence="1">
    <location>
        <begin position="606"/>
        <end position="627"/>
    </location>
</feature>
<accession>W3XEU1</accession>
<dbReference type="KEGG" id="pfy:PFICI_05582"/>
<protein>
    <recommendedName>
        <fullName evidence="2">BRCT domain-containing protein</fullName>
    </recommendedName>
</protein>
<dbReference type="InterPro" id="IPR036420">
    <property type="entry name" value="BRCT_dom_sf"/>
</dbReference>
<evidence type="ECO:0000256" key="1">
    <source>
        <dbReference type="SAM" id="MobiDB-lite"/>
    </source>
</evidence>
<dbReference type="eggNOG" id="ENOG502QQZ5">
    <property type="taxonomic scope" value="Eukaryota"/>
</dbReference>
<feature type="compositionally biased region" description="Basic and acidic residues" evidence="1">
    <location>
        <begin position="678"/>
        <end position="689"/>
    </location>
</feature>